<feature type="compositionally biased region" description="Low complexity" evidence="2">
    <location>
        <begin position="382"/>
        <end position="391"/>
    </location>
</feature>
<accession>A0AAN6Z6C6</accession>
<evidence type="ECO:0000256" key="1">
    <source>
        <dbReference type="SAM" id="Coils"/>
    </source>
</evidence>
<feature type="compositionally biased region" description="Basic and acidic residues" evidence="2">
    <location>
        <begin position="773"/>
        <end position="785"/>
    </location>
</feature>
<keyword evidence="1" id="KW-0175">Coiled coil</keyword>
<dbReference type="SMART" id="SM00324">
    <property type="entry name" value="RhoGAP"/>
    <property type="match status" value="1"/>
</dbReference>
<feature type="region of interest" description="Disordered" evidence="2">
    <location>
        <begin position="1085"/>
        <end position="1153"/>
    </location>
</feature>
<reference evidence="4" key="2">
    <citation type="submission" date="2023-05" db="EMBL/GenBank/DDBJ databases">
        <authorList>
            <consortium name="Lawrence Berkeley National Laboratory"/>
            <person name="Steindorff A."/>
            <person name="Hensen N."/>
            <person name="Bonometti L."/>
            <person name="Westerberg I."/>
            <person name="Brannstrom I.O."/>
            <person name="Guillou S."/>
            <person name="Cros-Aarteil S."/>
            <person name="Calhoun S."/>
            <person name="Haridas S."/>
            <person name="Kuo A."/>
            <person name="Mondo S."/>
            <person name="Pangilinan J."/>
            <person name="Riley R."/>
            <person name="Labutti K."/>
            <person name="Andreopoulos B."/>
            <person name="Lipzen A."/>
            <person name="Chen C."/>
            <person name="Yanf M."/>
            <person name="Daum C."/>
            <person name="Ng V."/>
            <person name="Clum A."/>
            <person name="Ohm R."/>
            <person name="Martin F."/>
            <person name="Silar P."/>
            <person name="Natvig D."/>
            <person name="Lalanne C."/>
            <person name="Gautier V."/>
            <person name="Ament-Velasquez S.L."/>
            <person name="Kruys A."/>
            <person name="Hutchinson M.I."/>
            <person name="Powell A.J."/>
            <person name="Barry K."/>
            <person name="Miller A.N."/>
            <person name="Grigoriev I.V."/>
            <person name="Debuchy R."/>
            <person name="Gladieux P."/>
            <person name="Thoren M.H."/>
            <person name="Johannesson H."/>
        </authorList>
    </citation>
    <scope>NUCLEOTIDE SEQUENCE</scope>
    <source>
        <strain evidence="4">CBS 731.68</strain>
    </source>
</reference>
<feature type="compositionally biased region" description="Basic and acidic residues" evidence="2">
    <location>
        <begin position="393"/>
        <end position="406"/>
    </location>
</feature>
<name>A0AAN6Z6C6_9PEZI</name>
<dbReference type="EMBL" id="MU853224">
    <property type="protein sequence ID" value="KAK4127370.1"/>
    <property type="molecule type" value="Genomic_DNA"/>
</dbReference>
<feature type="compositionally biased region" description="Basic and acidic residues" evidence="2">
    <location>
        <begin position="1098"/>
        <end position="1108"/>
    </location>
</feature>
<dbReference type="RefSeq" id="XP_062651141.1">
    <property type="nucleotide sequence ID" value="XM_062790376.1"/>
</dbReference>
<dbReference type="GeneID" id="87827146"/>
<comment type="caution">
    <text evidence="4">The sequence shown here is derived from an EMBL/GenBank/DDBJ whole genome shotgun (WGS) entry which is preliminary data.</text>
</comment>
<feature type="compositionally biased region" description="Polar residues" evidence="2">
    <location>
        <begin position="598"/>
        <end position="615"/>
    </location>
</feature>
<sequence length="1179" mass="127272">MNATKRDSLKDEDLVSLVRICGKSKLYLPSEYSPGSLVLPTCFRATAQYLVQHAAQTRGVFRIPGSVRIVNALYAYYCADGDADDISSTISCPNLPSHIKARTHDVASAFKRLLSGLPGGILGSLTLFEALVGIQNQLDAEAEILKTKQTKLKARLMALAIGAVRSQLRRDLICAVFGLLCLIGRAAETAPREDEHGRPLPTSDLMGYNALGIVFGPLLVGDLLNSYDLKIAGTATGRACPVTSPTVRKDRRRSNVVDEARPSAPPSIDKIHVANSITEMLITHWREVVRHMRSLGVLKSGQDGSQTRVALRPSTESFKLSMPHPHLDVFDSRESSFPLSPTPGSMRGMLENSRPPVVLPRRRPRAMRPLSSTSAGVHVSLLSPPVEEPSPAEFKKPGDVGDDEHRQRHNTQVDNHVPSVEEAGFALPNGSSPFTGRSAGLKELVGFWSAATTPVPPGKQLAQTANKENTVPSREAIKMANSPAASAASTRPESVEQRIGAAFRGANPFKRRSYKGNSASNSTERISQDTPRWTFRGSFEAKALQDEKTKMDVFGRGRPRLAGWKLRRRSFVSTGTESAVSDSLGTGELTRGTRAEENSSAPQSHQSSPESNFSSGLGHRSCSNGGHGDCLGNDASYTQAEQEVATKSGSESFARGSPMYVDSSRFTQPSSFVGQFRPLQTLSANTESQRRCSGTSAPGYSLGSLGKRGCEDTGAAGHHPENRRPLPSGPRPNPAQPTLGHIPRSVPAHSVGSGVKAMAAMFESVSQTPDRLPSLREKPNVRTDSRSSGMLSPYTVNPAPAKSRCNSPKPIESISGGRRPWMSAIRHHDLRGSRGSMPGGVVRDNSGVGRGRRSVSETARGKTTSPRHSTAVPFHSEATVEKRLCQEATTLKQPDMPGTRSLGLGAGESPSVRDILVQDASDDNDRPTFERTGTIASIPIDPKQDDLTTTPDLSPSSRQSTPFHTPSKQAEPSPASTTPRFPLVRIPEHHHQGKTPENFHPGQDRLVPVRDSIPAKLIGPASTTPPGSPPGPSPGIWHDFAKQEDAKENKLARLRAKLRQTEKECALWKARAERAERKVLLLERVDIKPDPVGTTSSDSRRASTRDESQPTDSSSSSGLAWYFARRDGQTVDSPTSRLARECESREPQPVNPHNFELASLFASEAPQPAASSTSNLLWG</sequence>
<dbReference type="InterPro" id="IPR008936">
    <property type="entry name" value="Rho_GTPase_activation_prot"/>
</dbReference>
<protein>
    <recommendedName>
        <fullName evidence="3">Rho-GAP domain-containing protein</fullName>
    </recommendedName>
</protein>
<dbReference type="AlphaFoldDB" id="A0AAN6Z6C6"/>
<feature type="compositionally biased region" description="Polar residues" evidence="2">
    <location>
        <begin position="684"/>
        <end position="698"/>
    </location>
</feature>
<dbReference type="Proteomes" id="UP001302602">
    <property type="component" value="Unassembled WGS sequence"/>
</dbReference>
<evidence type="ECO:0000256" key="2">
    <source>
        <dbReference type="SAM" id="MobiDB-lite"/>
    </source>
</evidence>
<evidence type="ECO:0000313" key="4">
    <source>
        <dbReference type="EMBL" id="KAK4127370.1"/>
    </source>
</evidence>
<dbReference type="SUPFAM" id="SSF48350">
    <property type="entry name" value="GTPase activation domain, GAP"/>
    <property type="match status" value="1"/>
</dbReference>
<reference evidence="4" key="1">
    <citation type="journal article" date="2023" name="Mol. Phylogenet. Evol.">
        <title>Genome-scale phylogeny and comparative genomics of the fungal order Sordariales.</title>
        <authorList>
            <person name="Hensen N."/>
            <person name="Bonometti L."/>
            <person name="Westerberg I."/>
            <person name="Brannstrom I.O."/>
            <person name="Guillou S."/>
            <person name="Cros-Aarteil S."/>
            <person name="Calhoun S."/>
            <person name="Haridas S."/>
            <person name="Kuo A."/>
            <person name="Mondo S."/>
            <person name="Pangilinan J."/>
            <person name="Riley R."/>
            <person name="LaButti K."/>
            <person name="Andreopoulos B."/>
            <person name="Lipzen A."/>
            <person name="Chen C."/>
            <person name="Yan M."/>
            <person name="Daum C."/>
            <person name="Ng V."/>
            <person name="Clum A."/>
            <person name="Steindorff A."/>
            <person name="Ohm R.A."/>
            <person name="Martin F."/>
            <person name="Silar P."/>
            <person name="Natvig D.O."/>
            <person name="Lalanne C."/>
            <person name="Gautier V."/>
            <person name="Ament-Velasquez S.L."/>
            <person name="Kruys A."/>
            <person name="Hutchinson M.I."/>
            <person name="Powell A.J."/>
            <person name="Barry K."/>
            <person name="Miller A.N."/>
            <person name="Grigoriev I.V."/>
            <person name="Debuchy R."/>
            <person name="Gladieux P."/>
            <person name="Hiltunen Thoren M."/>
            <person name="Johannesson H."/>
        </authorList>
    </citation>
    <scope>NUCLEOTIDE SEQUENCE</scope>
    <source>
        <strain evidence="4">CBS 731.68</strain>
    </source>
</reference>
<feature type="region of interest" description="Disordered" evidence="2">
    <location>
        <begin position="684"/>
        <end position="751"/>
    </location>
</feature>
<evidence type="ECO:0000259" key="3">
    <source>
        <dbReference type="PROSITE" id="PS50238"/>
    </source>
</evidence>
<dbReference type="PROSITE" id="PS50238">
    <property type="entry name" value="RHOGAP"/>
    <property type="match status" value="1"/>
</dbReference>
<feature type="region of interest" description="Disordered" evidence="2">
    <location>
        <begin position="889"/>
        <end position="1044"/>
    </location>
</feature>
<feature type="coiled-coil region" evidence="1">
    <location>
        <begin position="1044"/>
        <end position="1078"/>
    </location>
</feature>
<evidence type="ECO:0000313" key="5">
    <source>
        <dbReference type="Proteomes" id="UP001302602"/>
    </source>
</evidence>
<dbReference type="CDD" id="cd00159">
    <property type="entry name" value="RhoGAP"/>
    <property type="match status" value="1"/>
</dbReference>
<feature type="compositionally biased region" description="Polar residues" evidence="2">
    <location>
        <begin position="515"/>
        <end position="530"/>
    </location>
</feature>
<feature type="region of interest" description="Disordered" evidence="2">
    <location>
        <begin position="329"/>
        <end position="357"/>
    </location>
</feature>
<dbReference type="InterPro" id="IPR000198">
    <property type="entry name" value="RhoGAP_dom"/>
</dbReference>
<gene>
    <name evidence="4" type="ORF">N657DRAFT_611905</name>
</gene>
<feature type="compositionally biased region" description="Polar residues" evidence="2">
    <location>
        <begin position="575"/>
        <end position="584"/>
    </location>
</feature>
<feature type="compositionally biased region" description="Polar residues" evidence="2">
    <location>
        <begin position="947"/>
        <end position="979"/>
    </location>
</feature>
<feature type="region of interest" description="Disordered" evidence="2">
    <location>
        <begin position="575"/>
        <end position="634"/>
    </location>
</feature>
<feature type="region of interest" description="Disordered" evidence="2">
    <location>
        <begin position="830"/>
        <end position="871"/>
    </location>
</feature>
<feature type="region of interest" description="Disordered" evidence="2">
    <location>
        <begin position="765"/>
        <end position="817"/>
    </location>
</feature>
<dbReference type="GO" id="GO:0007165">
    <property type="term" value="P:signal transduction"/>
    <property type="evidence" value="ECO:0007669"/>
    <property type="project" value="InterPro"/>
</dbReference>
<proteinExistence type="predicted"/>
<feature type="region of interest" description="Disordered" evidence="2">
    <location>
        <begin position="510"/>
        <end position="530"/>
    </location>
</feature>
<dbReference type="Gene3D" id="1.10.555.10">
    <property type="entry name" value="Rho GTPase activation protein"/>
    <property type="match status" value="1"/>
</dbReference>
<keyword evidence="5" id="KW-1185">Reference proteome</keyword>
<feature type="region of interest" description="Disordered" evidence="2">
    <location>
        <begin position="382"/>
        <end position="406"/>
    </location>
</feature>
<feature type="domain" description="Rho-GAP" evidence="3">
    <location>
        <begin position="26"/>
        <end position="289"/>
    </location>
</feature>
<organism evidence="4 5">
    <name type="scientific">Parathielavia appendiculata</name>
    <dbReference type="NCBI Taxonomy" id="2587402"/>
    <lineage>
        <taxon>Eukaryota</taxon>
        <taxon>Fungi</taxon>
        <taxon>Dikarya</taxon>
        <taxon>Ascomycota</taxon>
        <taxon>Pezizomycotina</taxon>
        <taxon>Sordariomycetes</taxon>
        <taxon>Sordariomycetidae</taxon>
        <taxon>Sordariales</taxon>
        <taxon>Chaetomiaceae</taxon>
        <taxon>Parathielavia</taxon>
    </lineage>
</organism>
<dbReference type="Pfam" id="PF00620">
    <property type="entry name" value="RhoGAP"/>
    <property type="match status" value="1"/>
</dbReference>